<feature type="compositionally biased region" description="Polar residues" evidence="1">
    <location>
        <begin position="260"/>
        <end position="282"/>
    </location>
</feature>
<feature type="compositionally biased region" description="Polar residues" evidence="1">
    <location>
        <begin position="96"/>
        <end position="110"/>
    </location>
</feature>
<feature type="compositionally biased region" description="Basic and acidic residues" evidence="1">
    <location>
        <begin position="285"/>
        <end position="295"/>
    </location>
</feature>
<evidence type="ECO:0000313" key="3">
    <source>
        <dbReference type="Proteomes" id="UP000007879"/>
    </source>
</evidence>
<evidence type="ECO:0000256" key="1">
    <source>
        <dbReference type="SAM" id="MobiDB-lite"/>
    </source>
</evidence>
<protein>
    <submittedName>
        <fullName evidence="2">Uncharacterized protein</fullName>
    </submittedName>
</protein>
<dbReference type="EnsemblMetazoa" id="XM_020003359.1">
    <property type="protein sequence ID" value="XP_019858918.1"/>
    <property type="gene ID" value="LOC109587122"/>
</dbReference>
<reference evidence="3" key="1">
    <citation type="journal article" date="2010" name="Nature">
        <title>The Amphimedon queenslandica genome and the evolution of animal complexity.</title>
        <authorList>
            <person name="Srivastava M."/>
            <person name="Simakov O."/>
            <person name="Chapman J."/>
            <person name="Fahey B."/>
            <person name="Gauthier M.E."/>
            <person name="Mitros T."/>
            <person name="Richards G.S."/>
            <person name="Conaco C."/>
            <person name="Dacre M."/>
            <person name="Hellsten U."/>
            <person name="Larroux C."/>
            <person name="Putnam N.H."/>
            <person name="Stanke M."/>
            <person name="Adamska M."/>
            <person name="Darling A."/>
            <person name="Degnan S.M."/>
            <person name="Oakley T.H."/>
            <person name="Plachetzki D.C."/>
            <person name="Zhai Y."/>
            <person name="Adamski M."/>
            <person name="Calcino A."/>
            <person name="Cummins S.F."/>
            <person name="Goodstein D.M."/>
            <person name="Harris C."/>
            <person name="Jackson D.J."/>
            <person name="Leys S.P."/>
            <person name="Shu S."/>
            <person name="Woodcroft B.J."/>
            <person name="Vervoort M."/>
            <person name="Kosik K.S."/>
            <person name="Manning G."/>
            <person name="Degnan B.M."/>
            <person name="Rokhsar D.S."/>
        </authorList>
    </citation>
    <scope>NUCLEOTIDE SEQUENCE [LARGE SCALE GENOMIC DNA]</scope>
</reference>
<feature type="region of interest" description="Disordered" evidence="1">
    <location>
        <begin position="80"/>
        <end position="146"/>
    </location>
</feature>
<feature type="region of interest" description="Disordered" evidence="1">
    <location>
        <begin position="165"/>
        <end position="295"/>
    </location>
</feature>
<feature type="compositionally biased region" description="Polar residues" evidence="1">
    <location>
        <begin position="172"/>
        <end position="181"/>
    </location>
</feature>
<accession>A0AAN0JQ36</accession>
<organism evidence="2 3">
    <name type="scientific">Amphimedon queenslandica</name>
    <name type="common">Sponge</name>
    <dbReference type="NCBI Taxonomy" id="400682"/>
    <lineage>
        <taxon>Eukaryota</taxon>
        <taxon>Metazoa</taxon>
        <taxon>Porifera</taxon>
        <taxon>Demospongiae</taxon>
        <taxon>Heteroscleromorpha</taxon>
        <taxon>Haplosclerida</taxon>
        <taxon>Niphatidae</taxon>
        <taxon>Amphimedon</taxon>
    </lineage>
</organism>
<dbReference type="KEGG" id="aqu:109587122"/>
<keyword evidence="3" id="KW-1185">Reference proteome</keyword>
<proteinExistence type="predicted"/>
<evidence type="ECO:0000313" key="2">
    <source>
        <dbReference type="EnsemblMetazoa" id="XP_019858918.1"/>
    </source>
</evidence>
<dbReference type="RefSeq" id="XP_019858918.1">
    <property type="nucleotide sequence ID" value="XM_020003359.1"/>
</dbReference>
<dbReference type="Proteomes" id="UP000007879">
    <property type="component" value="Unassembled WGS sequence"/>
</dbReference>
<feature type="compositionally biased region" description="Low complexity" evidence="1">
    <location>
        <begin position="224"/>
        <end position="252"/>
    </location>
</feature>
<dbReference type="GeneID" id="109587122"/>
<dbReference type="AlphaFoldDB" id="A0AAN0JQ36"/>
<reference evidence="2" key="2">
    <citation type="submission" date="2024-06" db="UniProtKB">
        <authorList>
            <consortium name="EnsemblMetazoa"/>
        </authorList>
    </citation>
    <scope>IDENTIFICATION</scope>
</reference>
<name>A0AAN0JQ36_AMPQE</name>
<sequence length="295" mass="31536">MTFNIEFESAEEKGAFSHHLEDFQSLLSKNKLDSFGLLTAMFNFIVLIDDFLAGKAPLSVAIRLGESVVVVNLNRAKVEEVDVEPSQPEHKKRKSSSGSARTHSPQQTCCSNPFPSSSSSDLSPTSPLNSNPHWSSNTSCPSVSPTVTPPCAMVPTIRSIVPVGTPALSDHGGSSTQTLGKSLSPADLLIHEASALPTKRHRRRDMIDHSSSSLLPPPPPSSSLPPSGYSTSPLVNTSSPPCLSPSSSSSWPIKKAMRRSTGSRPSKTSGVGGSNKLSLSQSEWEELRRLNKEIP</sequence>
<feature type="compositionally biased region" description="Low complexity" evidence="1">
    <location>
        <begin position="111"/>
        <end position="146"/>
    </location>
</feature>